<evidence type="ECO:0000313" key="4">
    <source>
        <dbReference type="EMBL" id="PIK60393.1"/>
    </source>
</evidence>
<comment type="caution">
    <text evidence="4">The sequence shown here is derived from an EMBL/GenBank/DDBJ whole genome shotgun (WGS) entry which is preliminary data.</text>
</comment>
<sequence>MLTSICILNRYLSSSFGGTERRTARFVQYNFNAEGDGELSLNAGETVVLLEKIGDDWYKGRYRGQEGIFPKTFVEVIVDVPQKKKKKSKTKVTGLGKARYQFEGEAEGDLSFRVSISQEKIIIPVTPG</sequence>
<dbReference type="SUPFAM" id="SSF50044">
    <property type="entry name" value="SH3-domain"/>
    <property type="match status" value="1"/>
</dbReference>
<dbReference type="InterPro" id="IPR050384">
    <property type="entry name" value="Endophilin_SH3RF"/>
</dbReference>
<dbReference type="Gene3D" id="2.30.30.40">
    <property type="entry name" value="SH3 Domains"/>
    <property type="match status" value="2"/>
</dbReference>
<dbReference type="STRING" id="307972.A0A2G8LJF5"/>
<dbReference type="PANTHER" id="PTHR14167:SF48">
    <property type="entry name" value="SH3 DOMAIN-CONTAINING PROTEIN 19"/>
    <property type="match status" value="1"/>
</dbReference>
<name>A0A2G8LJF5_STIJA</name>
<evidence type="ECO:0000313" key="5">
    <source>
        <dbReference type="Proteomes" id="UP000230750"/>
    </source>
</evidence>
<keyword evidence="5" id="KW-1185">Reference proteome</keyword>
<gene>
    <name evidence="4" type="ORF">BSL78_02691</name>
</gene>
<evidence type="ECO:0000256" key="1">
    <source>
        <dbReference type="ARBA" id="ARBA00022443"/>
    </source>
</evidence>
<dbReference type="Pfam" id="PF00018">
    <property type="entry name" value="SH3_1"/>
    <property type="match status" value="1"/>
</dbReference>
<dbReference type="Proteomes" id="UP000230750">
    <property type="component" value="Unassembled WGS sequence"/>
</dbReference>
<dbReference type="InterPro" id="IPR036028">
    <property type="entry name" value="SH3-like_dom_sf"/>
</dbReference>
<dbReference type="EMBL" id="MRZV01000058">
    <property type="protein sequence ID" value="PIK60393.1"/>
    <property type="molecule type" value="Genomic_DNA"/>
</dbReference>
<dbReference type="InterPro" id="IPR001452">
    <property type="entry name" value="SH3_domain"/>
</dbReference>
<evidence type="ECO:0000256" key="2">
    <source>
        <dbReference type="PROSITE-ProRule" id="PRU00192"/>
    </source>
</evidence>
<dbReference type="AlphaFoldDB" id="A0A2G8LJF5"/>
<organism evidence="4 5">
    <name type="scientific">Stichopus japonicus</name>
    <name type="common">Sea cucumber</name>
    <dbReference type="NCBI Taxonomy" id="307972"/>
    <lineage>
        <taxon>Eukaryota</taxon>
        <taxon>Metazoa</taxon>
        <taxon>Echinodermata</taxon>
        <taxon>Eleutherozoa</taxon>
        <taxon>Echinozoa</taxon>
        <taxon>Holothuroidea</taxon>
        <taxon>Aspidochirotacea</taxon>
        <taxon>Aspidochirotida</taxon>
        <taxon>Stichopodidae</taxon>
        <taxon>Apostichopus</taxon>
    </lineage>
</organism>
<dbReference type="OrthoDB" id="73680at2759"/>
<evidence type="ECO:0000259" key="3">
    <source>
        <dbReference type="PROSITE" id="PS50002"/>
    </source>
</evidence>
<keyword evidence="1 2" id="KW-0728">SH3 domain</keyword>
<dbReference type="PANTHER" id="PTHR14167">
    <property type="entry name" value="SH3 DOMAIN-CONTAINING"/>
    <property type="match status" value="1"/>
</dbReference>
<dbReference type="CDD" id="cd00174">
    <property type="entry name" value="SH3"/>
    <property type="match status" value="1"/>
</dbReference>
<accession>A0A2G8LJF5</accession>
<dbReference type="PROSITE" id="PS50002">
    <property type="entry name" value="SH3"/>
    <property type="match status" value="1"/>
</dbReference>
<dbReference type="SMART" id="SM00326">
    <property type="entry name" value="SH3"/>
    <property type="match status" value="1"/>
</dbReference>
<protein>
    <submittedName>
        <fullName evidence="4">Putative SH3 domain-containing protein 19-like</fullName>
    </submittedName>
</protein>
<proteinExistence type="predicted"/>
<reference evidence="4 5" key="1">
    <citation type="journal article" date="2017" name="PLoS Biol.">
        <title>The sea cucumber genome provides insights into morphological evolution and visceral regeneration.</title>
        <authorList>
            <person name="Zhang X."/>
            <person name="Sun L."/>
            <person name="Yuan J."/>
            <person name="Sun Y."/>
            <person name="Gao Y."/>
            <person name="Zhang L."/>
            <person name="Li S."/>
            <person name="Dai H."/>
            <person name="Hamel J.F."/>
            <person name="Liu C."/>
            <person name="Yu Y."/>
            <person name="Liu S."/>
            <person name="Lin W."/>
            <person name="Guo K."/>
            <person name="Jin S."/>
            <person name="Xu P."/>
            <person name="Storey K.B."/>
            <person name="Huan P."/>
            <person name="Zhang T."/>
            <person name="Zhou Y."/>
            <person name="Zhang J."/>
            <person name="Lin C."/>
            <person name="Li X."/>
            <person name="Xing L."/>
            <person name="Huo D."/>
            <person name="Sun M."/>
            <person name="Wang L."/>
            <person name="Mercier A."/>
            <person name="Li F."/>
            <person name="Yang H."/>
            <person name="Xiang J."/>
        </authorList>
    </citation>
    <scope>NUCLEOTIDE SEQUENCE [LARGE SCALE GENOMIC DNA]</scope>
    <source>
        <strain evidence="4">Shaxun</strain>
        <tissue evidence="4">Muscle</tissue>
    </source>
</reference>
<feature type="domain" description="SH3" evidence="3">
    <location>
        <begin position="20"/>
        <end position="79"/>
    </location>
</feature>